<evidence type="ECO:0000313" key="1">
    <source>
        <dbReference type="EMBL" id="KAH3676906.1"/>
    </source>
</evidence>
<protein>
    <submittedName>
        <fullName evidence="1">Uncharacterized protein</fullName>
    </submittedName>
</protein>
<accession>A0A9P8TFF6</accession>
<reference evidence="1" key="2">
    <citation type="submission" date="2021-01" db="EMBL/GenBank/DDBJ databases">
        <authorList>
            <person name="Schikora-Tamarit M.A."/>
        </authorList>
    </citation>
    <scope>NUCLEOTIDE SEQUENCE</scope>
    <source>
        <strain evidence="1">NCAIM Y.01608</strain>
    </source>
</reference>
<evidence type="ECO:0000313" key="2">
    <source>
        <dbReference type="Proteomes" id="UP000788993"/>
    </source>
</evidence>
<proteinExistence type="predicted"/>
<comment type="caution">
    <text evidence="1">The sequence shown here is derived from an EMBL/GenBank/DDBJ whole genome shotgun (WGS) entry which is preliminary data.</text>
</comment>
<name>A0A9P8TFF6_9ASCO</name>
<keyword evidence="2" id="KW-1185">Reference proteome</keyword>
<reference evidence="1" key="1">
    <citation type="journal article" date="2021" name="Open Biol.">
        <title>Shared evolutionary footprints suggest mitochondrial oxidative damage underlies multiple complex I losses in fungi.</title>
        <authorList>
            <person name="Schikora-Tamarit M.A."/>
            <person name="Marcet-Houben M."/>
            <person name="Nosek J."/>
            <person name="Gabaldon T."/>
        </authorList>
    </citation>
    <scope>NUCLEOTIDE SEQUENCE</scope>
    <source>
        <strain evidence="1">NCAIM Y.01608</strain>
    </source>
</reference>
<organism evidence="1 2">
    <name type="scientific">Ogataea polymorpha</name>
    <dbReference type="NCBI Taxonomy" id="460523"/>
    <lineage>
        <taxon>Eukaryota</taxon>
        <taxon>Fungi</taxon>
        <taxon>Dikarya</taxon>
        <taxon>Ascomycota</taxon>
        <taxon>Saccharomycotina</taxon>
        <taxon>Pichiomycetes</taxon>
        <taxon>Pichiales</taxon>
        <taxon>Pichiaceae</taxon>
        <taxon>Ogataea</taxon>
    </lineage>
</organism>
<sequence>MFGSSSGAYTFWIYEDANGSSIITVNFIFPARAVSSLSKNFSQLALDSGVMESEVSWNTRECSSSLTWRKRPSRVVNLPPSVPGVKSRLSSGILSPQVSDLRMSLVRSSGSSQ</sequence>
<dbReference type="Proteomes" id="UP000788993">
    <property type="component" value="Unassembled WGS sequence"/>
</dbReference>
<gene>
    <name evidence="1" type="ORF">OGATHE_001396</name>
</gene>
<dbReference type="EMBL" id="JAEUBD010000146">
    <property type="protein sequence ID" value="KAH3676906.1"/>
    <property type="molecule type" value="Genomic_DNA"/>
</dbReference>
<dbReference type="AlphaFoldDB" id="A0A9P8TFF6"/>